<proteinExistence type="predicted"/>
<gene>
    <name evidence="1" type="ORF">C7B81_04625</name>
</gene>
<sequence>MRIELRQIDSDRLITTIEIDDLGNVPHPGRWLTVDAGSFLVLQRRHRYRLRQGRYELATVALQVKPQRRPADAIWWDGRWVIGDPHCRFNARSPLLRCAVLPEGPCERCSHRTPLGGGDGAAGRS</sequence>
<dbReference type="Pfam" id="PF20065">
    <property type="entry name" value="DUF6464"/>
    <property type="match status" value="1"/>
</dbReference>
<protein>
    <submittedName>
        <fullName evidence="1">Uncharacterized protein</fullName>
    </submittedName>
</protein>
<dbReference type="Proteomes" id="UP000238218">
    <property type="component" value="Unassembled WGS sequence"/>
</dbReference>
<dbReference type="RefSeq" id="WP_106220107.1">
    <property type="nucleotide sequence ID" value="NZ_PVWP01000002.1"/>
</dbReference>
<accession>A0ABX5FD42</accession>
<evidence type="ECO:0000313" key="2">
    <source>
        <dbReference type="Proteomes" id="UP000238218"/>
    </source>
</evidence>
<reference evidence="1 2" key="2">
    <citation type="submission" date="2018-03" db="EMBL/GenBank/DDBJ databases">
        <title>The ancient ancestry and fast evolution of plastids.</title>
        <authorList>
            <person name="Moore K.R."/>
            <person name="Magnabosco C."/>
            <person name="Momper L."/>
            <person name="Gold D.A."/>
            <person name="Bosak T."/>
            <person name="Fournier G.P."/>
        </authorList>
    </citation>
    <scope>NUCLEOTIDE SEQUENCE [LARGE SCALE GENOMIC DNA]</scope>
    <source>
        <strain evidence="1 2">CCALA 015</strain>
    </source>
</reference>
<dbReference type="InterPro" id="IPR045589">
    <property type="entry name" value="DUF6464"/>
</dbReference>
<keyword evidence="2" id="KW-1185">Reference proteome</keyword>
<dbReference type="EMBL" id="PVWP01000002">
    <property type="protein sequence ID" value="PSB38838.1"/>
    <property type="molecule type" value="Genomic_DNA"/>
</dbReference>
<name>A0ABX5FD42_9CHRO</name>
<comment type="caution">
    <text evidence="1">The sequence shown here is derived from an EMBL/GenBank/DDBJ whole genome shotgun (WGS) entry which is preliminary data.</text>
</comment>
<evidence type="ECO:0000313" key="1">
    <source>
        <dbReference type="EMBL" id="PSB38838.1"/>
    </source>
</evidence>
<organism evidence="1 2">
    <name type="scientific">Aphanothece cf. minutissima CCALA 015</name>
    <dbReference type="NCBI Taxonomy" id="2107695"/>
    <lineage>
        <taxon>Bacteria</taxon>
        <taxon>Bacillati</taxon>
        <taxon>Cyanobacteriota</taxon>
        <taxon>Cyanophyceae</taxon>
        <taxon>Oscillatoriophycideae</taxon>
        <taxon>Chroococcales</taxon>
        <taxon>Aphanothecaceae</taxon>
        <taxon>Aphanothece</taxon>
    </lineage>
</organism>
<reference evidence="1 2" key="1">
    <citation type="submission" date="2018-02" db="EMBL/GenBank/DDBJ databases">
        <authorList>
            <person name="Moore K."/>
            <person name="Momper L."/>
        </authorList>
    </citation>
    <scope>NUCLEOTIDE SEQUENCE [LARGE SCALE GENOMIC DNA]</scope>
    <source>
        <strain evidence="1 2">CCALA 015</strain>
    </source>
</reference>